<protein>
    <recommendedName>
        <fullName evidence="2">DUF7924 domain-containing protein</fullName>
    </recommendedName>
</protein>
<evidence type="ECO:0000259" key="2">
    <source>
        <dbReference type="Pfam" id="PF25545"/>
    </source>
</evidence>
<evidence type="ECO:0000313" key="3">
    <source>
        <dbReference type="EMBL" id="AEO62167.1"/>
    </source>
</evidence>
<dbReference type="PANTHER" id="PTHR42470">
    <property type="entry name" value="VAST DOMAIN-CONTAINING PROTEIN"/>
    <property type="match status" value="1"/>
</dbReference>
<dbReference type="InterPro" id="IPR057684">
    <property type="entry name" value="DUF7924"/>
</dbReference>
<dbReference type="OrthoDB" id="5132737at2759"/>
<dbReference type="InParanoid" id="G2QP45"/>
<dbReference type="PANTHER" id="PTHR42470:SF2">
    <property type="match status" value="1"/>
</dbReference>
<dbReference type="AlphaFoldDB" id="G2QP45"/>
<dbReference type="KEGG" id="mtm:MYCTH_2313233"/>
<name>G2QP45_THET4</name>
<feature type="region of interest" description="Disordered" evidence="1">
    <location>
        <begin position="132"/>
        <end position="165"/>
    </location>
</feature>
<dbReference type="EMBL" id="CP003008">
    <property type="protein sequence ID" value="AEO62167.1"/>
    <property type="molecule type" value="Genomic_DNA"/>
</dbReference>
<dbReference type="HOGENOM" id="CLU_025457_2_0_1"/>
<dbReference type="Proteomes" id="UP000007322">
    <property type="component" value="Chromosome 7"/>
</dbReference>
<evidence type="ECO:0000313" key="4">
    <source>
        <dbReference type="Proteomes" id="UP000007322"/>
    </source>
</evidence>
<feature type="compositionally biased region" description="Polar residues" evidence="1">
    <location>
        <begin position="145"/>
        <end position="154"/>
    </location>
</feature>
<gene>
    <name evidence="3" type="ORF">MYCTH_2313233</name>
</gene>
<dbReference type="VEuPathDB" id="FungiDB:MYCTH_2313233"/>
<feature type="region of interest" description="Disordered" evidence="1">
    <location>
        <begin position="478"/>
        <end position="509"/>
    </location>
</feature>
<dbReference type="RefSeq" id="XP_003667412.1">
    <property type="nucleotide sequence ID" value="XM_003667364.1"/>
</dbReference>
<feature type="domain" description="DUF7924" evidence="2">
    <location>
        <begin position="217"/>
        <end position="442"/>
    </location>
</feature>
<reference evidence="3 4" key="1">
    <citation type="journal article" date="2011" name="Nat. Biotechnol.">
        <title>Comparative genomic analysis of the thermophilic biomass-degrading fungi Myceliophthora thermophila and Thielavia terrestris.</title>
        <authorList>
            <person name="Berka R.M."/>
            <person name="Grigoriev I.V."/>
            <person name="Otillar R."/>
            <person name="Salamov A."/>
            <person name="Grimwood J."/>
            <person name="Reid I."/>
            <person name="Ishmael N."/>
            <person name="John T."/>
            <person name="Darmond C."/>
            <person name="Moisan M.-C."/>
            <person name="Henrissat B."/>
            <person name="Coutinho P.M."/>
            <person name="Lombard V."/>
            <person name="Natvig D.O."/>
            <person name="Lindquist E."/>
            <person name="Schmutz J."/>
            <person name="Lucas S."/>
            <person name="Harris P."/>
            <person name="Powlowski J."/>
            <person name="Bellemare A."/>
            <person name="Taylor D."/>
            <person name="Butler G."/>
            <person name="de Vries R.P."/>
            <person name="Allijn I.E."/>
            <person name="van den Brink J."/>
            <person name="Ushinsky S."/>
            <person name="Storms R."/>
            <person name="Powell A.J."/>
            <person name="Paulsen I.T."/>
            <person name="Elbourne L.D.H."/>
            <person name="Baker S.E."/>
            <person name="Magnuson J."/>
            <person name="LaBoissiere S."/>
            <person name="Clutterbuck A.J."/>
            <person name="Martinez D."/>
            <person name="Wogulis M."/>
            <person name="de Leon A.L."/>
            <person name="Rey M.W."/>
            <person name="Tsang A."/>
        </authorList>
    </citation>
    <scope>NUCLEOTIDE SEQUENCE [LARGE SCALE GENOMIC DNA]</scope>
    <source>
        <strain evidence="4">ATCC 42464 / BCRC 31852 / DSM 1799</strain>
    </source>
</reference>
<accession>G2QP45</accession>
<evidence type="ECO:0000256" key="1">
    <source>
        <dbReference type="SAM" id="MobiDB-lite"/>
    </source>
</evidence>
<proteinExistence type="predicted"/>
<feature type="compositionally biased region" description="Polar residues" evidence="1">
    <location>
        <begin position="483"/>
        <end position="502"/>
    </location>
</feature>
<dbReference type="OMA" id="IYFWAQE"/>
<feature type="compositionally biased region" description="Basic residues" evidence="1">
    <location>
        <begin position="132"/>
        <end position="144"/>
    </location>
</feature>
<dbReference type="GeneID" id="11510119"/>
<feature type="region of interest" description="Disordered" evidence="1">
    <location>
        <begin position="1"/>
        <end position="92"/>
    </location>
</feature>
<organism evidence="3 4">
    <name type="scientific">Thermothelomyces thermophilus (strain ATCC 42464 / BCRC 31852 / DSM 1799)</name>
    <name type="common">Sporotrichum thermophile</name>
    <dbReference type="NCBI Taxonomy" id="573729"/>
    <lineage>
        <taxon>Eukaryota</taxon>
        <taxon>Fungi</taxon>
        <taxon>Dikarya</taxon>
        <taxon>Ascomycota</taxon>
        <taxon>Pezizomycotina</taxon>
        <taxon>Sordariomycetes</taxon>
        <taxon>Sordariomycetidae</taxon>
        <taxon>Sordariales</taxon>
        <taxon>Chaetomiaceae</taxon>
        <taxon>Thermothelomyces</taxon>
    </lineage>
</organism>
<keyword evidence="4" id="KW-1185">Reference proteome</keyword>
<dbReference type="Pfam" id="PF25545">
    <property type="entry name" value="DUF7924"/>
    <property type="match status" value="1"/>
</dbReference>
<dbReference type="eggNOG" id="ENOG502SK65">
    <property type="taxonomic scope" value="Eukaryota"/>
</dbReference>
<sequence length="509" mass="57767">MARKGILSPASNNQANLPKGIRPRKGNRLHPTTPSETPYLQDPQDSPAPGRKRKQSIEHALEDNPEPDPDPKRQRTSPRPTKDAFGEPAIGSGAYKHTDLVAFWVKEGRWPEKQDWPEETSETDFTMDRLLARKKSSSNLRKRSISATSTTPSDQKLREEKSAPYRNPRYKMLLETKGSFMDESELGIIDESKTLCQTLLETAQAEPQDTLFRSDIFKLTCQKVEDRNETRVIRDITPLIVPPAEILYIYGASHLKHLIESVNEGWNNSIPLTSTRPQPDYSVGFKRDAFSEDQLAKLSPFIGDFIAGDQSFFMATYYMYFPFLTCEVKCGTAALDIADRQNAHSMTLAVRGIVELFRIVNRENEINRKILAFSVSHDHRSVRIYGHYPVINGKDTKYYRHPIHEFSFIALDGKDKWTAYRFTKNVYDMWMPEHFKNICSAIDQLPSDLDFDVPSLSEATGLSQDLGNLMQSDASYASMPDEQGSQLSNAEQQVVTLGTSCSEPKRRKG</sequence>